<keyword evidence="1" id="KW-0479">Metal-binding</keyword>
<dbReference type="GO" id="GO:0005737">
    <property type="term" value="C:cytoplasm"/>
    <property type="evidence" value="ECO:0007669"/>
    <property type="project" value="TreeGrafter"/>
</dbReference>
<dbReference type="PANTHER" id="PTHR45953">
    <property type="entry name" value="IDURONATE 2-SULFATASE"/>
    <property type="match status" value="1"/>
</dbReference>
<protein>
    <submittedName>
        <fullName evidence="4">Sulfatase-like hydrolase/transferase</fullName>
    </submittedName>
</protein>
<evidence type="ECO:0000313" key="5">
    <source>
        <dbReference type="Proteomes" id="UP000525652"/>
    </source>
</evidence>
<evidence type="ECO:0000313" key="4">
    <source>
        <dbReference type="EMBL" id="MBC2603250.1"/>
    </source>
</evidence>
<dbReference type="PANTHER" id="PTHR45953:SF1">
    <property type="entry name" value="IDURONATE 2-SULFATASE"/>
    <property type="match status" value="1"/>
</dbReference>
<keyword evidence="2 4" id="KW-0378">Hydrolase</keyword>
<dbReference type="SUPFAM" id="SSF53649">
    <property type="entry name" value="Alkaline phosphatase-like"/>
    <property type="match status" value="1"/>
</dbReference>
<evidence type="ECO:0000256" key="2">
    <source>
        <dbReference type="ARBA" id="ARBA00022801"/>
    </source>
</evidence>
<gene>
    <name evidence="4" type="ORF">H5P30_15825</name>
</gene>
<comment type="caution">
    <text evidence="4">The sequence shown here is derived from an EMBL/GenBank/DDBJ whole genome shotgun (WGS) entry which is preliminary data.</text>
</comment>
<dbReference type="InterPro" id="IPR017850">
    <property type="entry name" value="Alkaline_phosphatase_core_sf"/>
</dbReference>
<dbReference type="Pfam" id="PF00884">
    <property type="entry name" value="Sulfatase"/>
    <property type="match status" value="1"/>
</dbReference>
<dbReference type="RefSeq" id="WP_185693882.1">
    <property type="nucleotide sequence ID" value="NZ_JACHVA010000124.1"/>
</dbReference>
<reference evidence="4 5" key="1">
    <citation type="submission" date="2020-07" db="EMBL/GenBank/DDBJ databases">
        <authorList>
            <person name="Feng X."/>
        </authorList>
    </citation>
    <scope>NUCLEOTIDE SEQUENCE [LARGE SCALE GENOMIC DNA]</scope>
    <source>
        <strain evidence="4 5">JCM14086</strain>
    </source>
</reference>
<accession>A0A7X1B096</accession>
<proteinExistence type="predicted"/>
<dbReference type="GO" id="GO:0008484">
    <property type="term" value="F:sulfuric ester hydrolase activity"/>
    <property type="evidence" value="ECO:0007669"/>
    <property type="project" value="TreeGrafter"/>
</dbReference>
<dbReference type="GO" id="GO:0046872">
    <property type="term" value="F:metal ion binding"/>
    <property type="evidence" value="ECO:0007669"/>
    <property type="project" value="UniProtKB-KW"/>
</dbReference>
<dbReference type="GO" id="GO:0016740">
    <property type="term" value="F:transferase activity"/>
    <property type="evidence" value="ECO:0007669"/>
    <property type="project" value="UniProtKB-KW"/>
</dbReference>
<keyword evidence="4" id="KW-0808">Transferase</keyword>
<dbReference type="EMBL" id="JACHVA010000124">
    <property type="protein sequence ID" value="MBC2603250.1"/>
    <property type="molecule type" value="Genomic_DNA"/>
</dbReference>
<feature type="domain" description="Sulfatase N-terminal" evidence="3">
    <location>
        <begin position="7"/>
        <end position="386"/>
    </location>
</feature>
<name>A0A7X1B096_9BACT</name>
<dbReference type="AlphaFoldDB" id="A0A7X1B096"/>
<dbReference type="Proteomes" id="UP000525652">
    <property type="component" value="Unassembled WGS sequence"/>
</dbReference>
<sequence>MRERNPRNVLLICVDQMRAEHLGCVGHPNVRTPNLDRLAARGIRFSNSYCNNPICMPARTTMFTGLMQRDHGVRINGQQAHPGLHYLPQIFKDAGYRTHAAGKLHLTPYVPKLDQPDPQRFPEDLEAWNRGNFSEFTTPYFGFDTVDFVGGHTSFVFGEYIHWLKSKGGDPEMLKPNNARKPACAAANCYRMALPAELHYNRYITDSTIRHIDSCAAENASFFTFCSIPDPHFPVAPPAPYDTLYNPDDVKLPPPSETERLPPIYQQVHEGKIHPSGTDNSGLTEAKRREMLALTFGMITHLDTEIGRVLDTLDRHGLWENTVVAFVSDHGDMMGDQGLLWKAFYTFDGCIRIPTIVAAPETPGGLVSDSLICQMDLLPTLLDFADLPLPGSEWREKPTPFERGSVQPLNLLGGRSWRSLLSDPEKTIRDSVVIENDEPSTGLRPRCLVTPEFRLTVYAGQSWGEMFDRVKDPFERRNLWDDPKFQSTKAALLQKLMDAYTQETPWLPIPPWNS</sequence>
<dbReference type="Gene3D" id="3.40.720.10">
    <property type="entry name" value="Alkaline Phosphatase, subunit A"/>
    <property type="match status" value="1"/>
</dbReference>
<organism evidence="4 5">
    <name type="scientific">Puniceicoccus vermicola</name>
    <dbReference type="NCBI Taxonomy" id="388746"/>
    <lineage>
        <taxon>Bacteria</taxon>
        <taxon>Pseudomonadati</taxon>
        <taxon>Verrucomicrobiota</taxon>
        <taxon>Opitutia</taxon>
        <taxon>Puniceicoccales</taxon>
        <taxon>Puniceicoccaceae</taxon>
        <taxon>Puniceicoccus</taxon>
    </lineage>
</organism>
<evidence type="ECO:0000259" key="3">
    <source>
        <dbReference type="Pfam" id="PF00884"/>
    </source>
</evidence>
<evidence type="ECO:0000256" key="1">
    <source>
        <dbReference type="ARBA" id="ARBA00022723"/>
    </source>
</evidence>
<dbReference type="InterPro" id="IPR000917">
    <property type="entry name" value="Sulfatase_N"/>
</dbReference>
<keyword evidence="5" id="KW-1185">Reference proteome</keyword>